<evidence type="ECO:0000256" key="8">
    <source>
        <dbReference type="ARBA" id="ARBA00023136"/>
    </source>
</evidence>
<accession>A0AA35G7F0</accession>
<sequence>MFRNLGPMEIGLILLILLLLFGGSKLPELARGLGKGIREFKQSMRDEGPAEEKPPAGGAPEKTAAEGSARKEG</sequence>
<dbReference type="GO" id="GO:0008320">
    <property type="term" value="F:protein transmembrane transporter activity"/>
    <property type="evidence" value="ECO:0007669"/>
    <property type="project" value="UniProtKB-UniRule"/>
</dbReference>
<dbReference type="RefSeq" id="WP_264843375.1">
    <property type="nucleotide sequence ID" value="NZ_AP025628.1"/>
</dbReference>
<organism evidence="11 12">
    <name type="scientific">Caldinitratiruptor microaerophilus</name>
    <dbReference type="NCBI Taxonomy" id="671077"/>
    <lineage>
        <taxon>Bacteria</taxon>
        <taxon>Bacillati</taxon>
        <taxon>Bacillota</taxon>
        <taxon>Clostridia</taxon>
        <taxon>Eubacteriales</taxon>
        <taxon>Symbiobacteriaceae</taxon>
        <taxon>Caldinitratiruptor</taxon>
    </lineage>
</organism>
<name>A0AA35G7F0_9FIRM</name>
<dbReference type="AlphaFoldDB" id="A0AA35G7F0"/>
<evidence type="ECO:0000256" key="10">
    <source>
        <dbReference type="SAM" id="MobiDB-lite"/>
    </source>
</evidence>
<keyword evidence="4 9" id="KW-0812">Transmembrane</keyword>
<dbReference type="Proteomes" id="UP001163687">
    <property type="component" value="Chromosome"/>
</dbReference>
<evidence type="ECO:0000256" key="7">
    <source>
        <dbReference type="ARBA" id="ARBA00023010"/>
    </source>
</evidence>
<dbReference type="EMBL" id="AP025628">
    <property type="protein sequence ID" value="BDG59253.1"/>
    <property type="molecule type" value="Genomic_DNA"/>
</dbReference>
<evidence type="ECO:0000256" key="5">
    <source>
        <dbReference type="ARBA" id="ARBA00022927"/>
    </source>
</evidence>
<dbReference type="InterPro" id="IPR006312">
    <property type="entry name" value="TatA/E"/>
</dbReference>
<reference evidence="11" key="1">
    <citation type="submission" date="2022-03" db="EMBL/GenBank/DDBJ databases">
        <title>Complete genome sequence of Caldinitratiruptor microaerophilus.</title>
        <authorList>
            <person name="Mukaiyama R."/>
            <person name="Nishiyama T."/>
            <person name="Ueda K."/>
        </authorList>
    </citation>
    <scope>NUCLEOTIDE SEQUENCE</scope>
    <source>
        <strain evidence="11">JCM 16183</strain>
    </source>
</reference>
<dbReference type="GO" id="GO:0033281">
    <property type="term" value="C:TAT protein transport complex"/>
    <property type="evidence" value="ECO:0007669"/>
    <property type="project" value="UniProtKB-UniRule"/>
</dbReference>
<evidence type="ECO:0000256" key="4">
    <source>
        <dbReference type="ARBA" id="ARBA00022692"/>
    </source>
</evidence>
<comment type="similarity">
    <text evidence="9">Belongs to the TatA/E family.</text>
</comment>
<gene>
    <name evidence="9" type="primary">tatA</name>
    <name evidence="11" type="ORF">caldi_03430</name>
</gene>
<comment type="subcellular location">
    <subcellularLocation>
        <location evidence="1 9">Cell membrane</location>
        <topology evidence="1 9">Single-pass membrane protein</topology>
    </subcellularLocation>
</comment>
<feature type="region of interest" description="Disordered" evidence="10">
    <location>
        <begin position="40"/>
        <end position="73"/>
    </location>
</feature>
<evidence type="ECO:0000313" key="11">
    <source>
        <dbReference type="EMBL" id="BDG59253.1"/>
    </source>
</evidence>
<dbReference type="PANTHER" id="PTHR42982:SF1">
    <property type="entry name" value="SEC-INDEPENDENT PROTEIN TRANSLOCASE PROTEIN TATA"/>
    <property type="match status" value="1"/>
</dbReference>
<feature type="compositionally biased region" description="Basic and acidic residues" evidence="10">
    <location>
        <begin position="40"/>
        <end position="54"/>
    </location>
</feature>
<evidence type="ECO:0000256" key="6">
    <source>
        <dbReference type="ARBA" id="ARBA00022989"/>
    </source>
</evidence>
<dbReference type="KEGG" id="cmic:caldi_03430"/>
<dbReference type="PANTHER" id="PTHR42982">
    <property type="entry name" value="SEC-INDEPENDENT PROTEIN TRANSLOCASE PROTEIN TATA"/>
    <property type="match status" value="1"/>
</dbReference>
<evidence type="ECO:0000256" key="2">
    <source>
        <dbReference type="ARBA" id="ARBA00022448"/>
    </source>
</evidence>
<dbReference type="InterPro" id="IPR003369">
    <property type="entry name" value="TatA/B/E"/>
</dbReference>
<keyword evidence="6 9" id="KW-1133">Transmembrane helix</keyword>
<dbReference type="GO" id="GO:0043953">
    <property type="term" value="P:protein transport by the Tat complex"/>
    <property type="evidence" value="ECO:0007669"/>
    <property type="project" value="UniProtKB-UniRule"/>
</dbReference>
<dbReference type="NCBIfam" id="TIGR01411">
    <property type="entry name" value="tatAE"/>
    <property type="match status" value="1"/>
</dbReference>
<evidence type="ECO:0000256" key="3">
    <source>
        <dbReference type="ARBA" id="ARBA00022475"/>
    </source>
</evidence>
<protein>
    <recommendedName>
        <fullName evidence="9">Sec-independent protein translocase protein TatA</fullName>
    </recommendedName>
</protein>
<keyword evidence="3 9" id="KW-1003">Cell membrane</keyword>
<evidence type="ECO:0000256" key="1">
    <source>
        <dbReference type="ARBA" id="ARBA00004162"/>
    </source>
</evidence>
<evidence type="ECO:0000256" key="9">
    <source>
        <dbReference type="HAMAP-Rule" id="MF_00236"/>
    </source>
</evidence>
<keyword evidence="8 9" id="KW-0472">Membrane</keyword>
<keyword evidence="2 9" id="KW-0813">Transport</keyword>
<evidence type="ECO:0000313" key="12">
    <source>
        <dbReference type="Proteomes" id="UP001163687"/>
    </source>
</evidence>
<dbReference type="Gene3D" id="1.20.5.3310">
    <property type="match status" value="1"/>
</dbReference>
<comment type="function">
    <text evidence="9">Part of the twin-arginine translocation (Tat) system that transports large folded proteins containing a characteristic twin-arginine motif in their signal peptide across membranes. TatA could form the protein-conducting channel of the Tat system.</text>
</comment>
<proteinExistence type="inferred from homology"/>
<comment type="subunit">
    <text evidence="9">Forms a complex with TatC.</text>
</comment>
<dbReference type="Pfam" id="PF02416">
    <property type="entry name" value="TatA_B_E"/>
    <property type="match status" value="1"/>
</dbReference>
<dbReference type="HAMAP" id="MF_00236">
    <property type="entry name" value="TatA_E"/>
    <property type="match status" value="1"/>
</dbReference>
<keyword evidence="12" id="KW-1185">Reference proteome</keyword>
<keyword evidence="5 9" id="KW-0653">Protein transport</keyword>
<keyword evidence="7 9" id="KW-0811">Translocation</keyword>